<evidence type="ECO:0000313" key="13">
    <source>
        <dbReference type="Proteomes" id="UP000192660"/>
    </source>
</evidence>
<feature type="transmembrane region" description="Helical" evidence="10">
    <location>
        <begin position="134"/>
        <end position="150"/>
    </location>
</feature>
<keyword evidence="3" id="KW-1003">Cell membrane</keyword>
<dbReference type="InterPro" id="IPR047196">
    <property type="entry name" value="YidC_ALB_C"/>
</dbReference>
<reference evidence="13" key="1">
    <citation type="submission" date="2017-04" db="EMBL/GenBank/DDBJ databases">
        <authorList>
            <person name="Varghese N."/>
            <person name="Submissions S."/>
        </authorList>
    </citation>
    <scope>NUCLEOTIDE SEQUENCE [LARGE SCALE GENOMIC DNA]</scope>
    <source>
        <strain evidence="13">DSM 9293</strain>
    </source>
</reference>
<dbReference type="AlphaFoldDB" id="A0A1W1WBA3"/>
<evidence type="ECO:0000256" key="3">
    <source>
        <dbReference type="ARBA" id="ARBA00022475"/>
    </source>
</evidence>
<dbReference type="GO" id="GO:0051205">
    <property type="term" value="P:protein insertion into membrane"/>
    <property type="evidence" value="ECO:0007669"/>
    <property type="project" value="TreeGrafter"/>
</dbReference>
<dbReference type="OrthoDB" id="9780552at2"/>
<comment type="similarity">
    <text evidence="9">Belongs to the OXA1/ALB3/YidC family.</text>
</comment>
<dbReference type="Proteomes" id="UP000192660">
    <property type="component" value="Unassembled WGS sequence"/>
</dbReference>
<dbReference type="PANTHER" id="PTHR12428:SF65">
    <property type="entry name" value="CYTOCHROME C OXIDASE ASSEMBLY PROTEIN COX18, MITOCHONDRIAL"/>
    <property type="match status" value="1"/>
</dbReference>
<keyword evidence="2" id="KW-0813">Transport</keyword>
<dbReference type="Pfam" id="PF02096">
    <property type="entry name" value="60KD_IMP"/>
    <property type="match status" value="1"/>
</dbReference>
<dbReference type="InterPro" id="IPR028055">
    <property type="entry name" value="YidC/Oxa/ALB_C"/>
</dbReference>
<comment type="subcellular location">
    <subcellularLocation>
        <location evidence="1">Cell membrane</location>
        <topology evidence="1">Multi-pass membrane protein</topology>
    </subcellularLocation>
    <subcellularLocation>
        <location evidence="9">Membrane</location>
        <topology evidence="9">Multi-pass membrane protein</topology>
    </subcellularLocation>
</comment>
<evidence type="ECO:0000256" key="5">
    <source>
        <dbReference type="ARBA" id="ARBA00022927"/>
    </source>
</evidence>
<dbReference type="InterPro" id="IPR001708">
    <property type="entry name" value="YidC/ALB3/OXA1/COX18"/>
</dbReference>
<evidence type="ECO:0000256" key="2">
    <source>
        <dbReference type="ARBA" id="ARBA00022448"/>
    </source>
</evidence>
<dbReference type="NCBIfam" id="TIGR03592">
    <property type="entry name" value="yidC_oxa1_cterm"/>
    <property type="match status" value="1"/>
</dbReference>
<dbReference type="PANTHER" id="PTHR12428">
    <property type="entry name" value="OXA1"/>
    <property type="match status" value="1"/>
</dbReference>
<evidence type="ECO:0000256" key="6">
    <source>
        <dbReference type="ARBA" id="ARBA00022989"/>
    </source>
</evidence>
<keyword evidence="13" id="KW-1185">Reference proteome</keyword>
<accession>A0A1W1WBA3</accession>
<dbReference type="EMBL" id="FWWY01000001">
    <property type="protein sequence ID" value="SMC03556.1"/>
    <property type="molecule type" value="Genomic_DNA"/>
</dbReference>
<dbReference type="GO" id="GO:0005886">
    <property type="term" value="C:plasma membrane"/>
    <property type="evidence" value="ECO:0007669"/>
    <property type="project" value="UniProtKB-SubCell"/>
</dbReference>
<dbReference type="RefSeq" id="WP_020375199.1">
    <property type="nucleotide sequence ID" value="NZ_FWWY01000001.1"/>
</dbReference>
<evidence type="ECO:0000313" key="12">
    <source>
        <dbReference type="EMBL" id="SMC03556.1"/>
    </source>
</evidence>
<evidence type="ECO:0000259" key="11">
    <source>
        <dbReference type="Pfam" id="PF02096"/>
    </source>
</evidence>
<evidence type="ECO:0000256" key="9">
    <source>
        <dbReference type="RuleBase" id="RU003945"/>
    </source>
</evidence>
<gene>
    <name evidence="12" type="ORF">SAMN00768000_1146</name>
</gene>
<feature type="transmembrane region" description="Helical" evidence="10">
    <location>
        <begin position="171"/>
        <end position="195"/>
    </location>
</feature>
<evidence type="ECO:0000256" key="1">
    <source>
        <dbReference type="ARBA" id="ARBA00004651"/>
    </source>
</evidence>
<dbReference type="CDD" id="cd20070">
    <property type="entry name" value="5TM_YidC_Alb3"/>
    <property type="match status" value="1"/>
</dbReference>
<feature type="transmembrane region" description="Helical" evidence="10">
    <location>
        <begin position="25"/>
        <end position="46"/>
    </location>
</feature>
<keyword evidence="6 10" id="KW-1133">Transmembrane helix</keyword>
<evidence type="ECO:0000256" key="4">
    <source>
        <dbReference type="ARBA" id="ARBA00022692"/>
    </source>
</evidence>
<evidence type="ECO:0000256" key="7">
    <source>
        <dbReference type="ARBA" id="ARBA00023136"/>
    </source>
</evidence>
<name>A0A1W1WBA3_SULTA</name>
<dbReference type="GO" id="GO:0015031">
    <property type="term" value="P:protein transport"/>
    <property type="evidence" value="ECO:0007669"/>
    <property type="project" value="UniProtKB-KW"/>
</dbReference>
<sequence>MGIWGGFLSLIRDAFVVFTGWTHNYVLGIILLTLMVRLILLPLGIYQARSMQKMAKVGPKQREIQQRHKGNPQAMQAELAKLYKEEGVNPASGCLPLLLQIPVMYGLFDVLERFKYVHHNYGFWVWQNLAKPDPTYILPLLVAVSTFFMQKQTMMMTPQQPEMQQSQKLMLWMMPIVFGYVASRFPAGLSVYYVVSNLFQLGQTMWLLRRPVDGATGGGAQATR</sequence>
<feature type="domain" description="Membrane insertase YidC/Oxa/ALB C-terminal" evidence="11">
    <location>
        <begin position="25"/>
        <end position="207"/>
    </location>
</feature>
<keyword evidence="5" id="KW-0653">Protein transport</keyword>
<keyword evidence="4 9" id="KW-0812">Transmembrane</keyword>
<organism evidence="12 13">
    <name type="scientific">Sulfobacillus thermosulfidooxidans (strain DSM 9293 / VKM B-1269 / AT-1)</name>
    <dbReference type="NCBI Taxonomy" id="929705"/>
    <lineage>
        <taxon>Bacteria</taxon>
        <taxon>Bacillati</taxon>
        <taxon>Bacillota</taxon>
        <taxon>Clostridia</taxon>
        <taxon>Eubacteriales</taxon>
        <taxon>Clostridiales Family XVII. Incertae Sedis</taxon>
        <taxon>Sulfobacillus</taxon>
    </lineage>
</organism>
<evidence type="ECO:0000256" key="8">
    <source>
        <dbReference type="ARBA" id="ARBA00023186"/>
    </source>
</evidence>
<protein>
    <submittedName>
        <fullName evidence="12">YidC/Oxa1 family membrane protein insertase</fullName>
    </submittedName>
</protein>
<keyword evidence="8" id="KW-0143">Chaperone</keyword>
<dbReference type="PRINTS" id="PR00701">
    <property type="entry name" value="60KDINNERMP"/>
</dbReference>
<evidence type="ECO:0000256" key="10">
    <source>
        <dbReference type="SAM" id="Phobius"/>
    </source>
</evidence>
<keyword evidence="7 10" id="KW-0472">Membrane</keyword>
<dbReference type="STRING" id="28034.BFX07_04055"/>
<proteinExistence type="inferred from homology"/>
<dbReference type="GO" id="GO:0032977">
    <property type="term" value="F:membrane insertase activity"/>
    <property type="evidence" value="ECO:0007669"/>
    <property type="project" value="InterPro"/>
</dbReference>